<dbReference type="SUPFAM" id="SSF110997">
    <property type="entry name" value="Sporulation related repeat"/>
    <property type="match status" value="1"/>
</dbReference>
<evidence type="ECO:0000259" key="3">
    <source>
        <dbReference type="PROSITE" id="PS51724"/>
    </source>
</evidence>
<dbReference type="Pfam" id="PF05036">
    <property type="entry name" value="SPOR"/>
    <property type="match status" value="1"/>
</dbReference>
<organism evidence="4 5">
    <name type="scientific">Candidatus Marithioploca araucensis</name>
    <dbReference type="NCBI Taxonomy" id="70273"/>
    <lineage>
        <taxon>Bacteria</taxon>
        <taxon>Pseudomonadati</taxon>
        <taxon>Pseudomonadota</taxon>
        <taxon>Gammaproteobacteria</taxon>
        <taxon>Thiotrichales</taxon>
        <taxon>Thiotrichaceae</taxon>
        <taxon>Candidatus Marithioploca</taxon>
    </lineage>
</organism>
<evidence type="ECO:0000313" key="5">
    <source>
        <dbReference type="Proteomes" id="UP001171945"/>
    </source>
</evidence>
<name>A0ABT7VQ99_9GAMM</name>
<dbReference type="EMBL" id="JAUCGM010000010">
    <property type="protein sequence ID" value="MDM8561847.1"/>
    <property type="molecule type" value="Genomic_DNA"/>
</dbReference>
<proteinExistence type="predicted"/>
<feature type="transmembrane region" description="Helical" evidence="2">
    <location>
        <begin position="20"/>
        <end position="41"/>
    </location>
</feature>
<dbReference type="Proteomes" id="UP001171945">
    <property type="component" value="Unassembled WGS sequence"/>
</dbReference>
<gene>
    <name evidence="4" type="ORF">QUF54_00660</name>
</gene>
<protein>
    <submittedName>
        <fullName evidence="4">SPOR domain-containing protein</fullName>
    </submittedName>
</protein>
<keyword evidence="5" id="KW-1185">Reference proteome</keyword>
<reference evidence="4" key="1">
    <citation type="submission" date="2023-06" db="EMBL/GenBank/DDBJ databases">
        <title>Uncultivated large filamentous bacteria from sulfidic sediments reveal new species and different genomic features in energy metabolism and defense.</title>
        <authorList>
            <person name="Fonseca A."/>
        </authorList>
    </citation>
    <scope>NUCLEOTIDE SEQUENCE</scope>
    <source>
        <strain evidence="4">HSG4</strain>
    </source>
</reference>
<keyword evidence="2" id="KW-0812">Transmembrane</keyword>
<sequence>MPLPNTRRTATENYDPKQRITGGIVLFLIMLLTYSILKIVLGFSSAPKNFKIAAPLDIERISVVEAPLTPTYRSSTPATPTPTPTPISIPKPTPTPTPKPTPTSTTIIPSQQPQVQYRLPSKFVFLDLNANPMQPEELYQEEPPADPFQQEGEKKWYVQAATLRTQEQAESLVQRIKDENIASQAYIAPWTNKNGTKWYIVRLPPQGDREQARQQYRQLRRRLRIRGAIKKLN</sequence>
<dbReference type="InterPro" id="IPR007730">
    <property type="entry name" value="SPOR-like_dom"/>
</dbReference>
<feature type="compositionally biased region" description="Pro residues" evidence="1">
    <location>
        <begin position="79"/>
        <end position="101"/>
    </location>
</feature>
<feature type="domain" description="SPOR" evidence="3">
    <location>
        <begin position="150"/>
        <end position="232"/>
    </location>
</feature>
<dbReference type="InterPro" id="IPR036680">
    <property type="entry name" value="SPOR-like_sf"/>
</dbReference>
<dbReference type="PROSITE" id="PS51724">
    <property type="entry name" value="SPOR"/>
    <property type="match status" value="1"/>
</dbReference>
<accession>A0ABT7VQ99</accession>
<keyword evidence="2" id="KW-1133">Transmembrane helix</keyword>
<comment type="caution">
    <text evidence="4">The sequence shown here is derived from an EMBL/GenBank/DDBJ whole genome shotgun (WGS) entry which is preliminary data.</text>
</comment>
<feature type="region of interest" description="Disordered" evidence="1">
    <location>
        <begin position="70"/>
        <end position="111"/>
    </location>
</feature>
<evidence type="ECO:0000256" key="2">
    <source>
        <dbReference type="SAM" id="Phobius"/>
    </source>
</evidence>
<evidence type="ECO:0000313" key="4">
    <source>
        <dbReference type="EMBL" id="MDM8561847.1"/>
    </source>
</evidence>
<dbReference type="Gene3D" id="3.30.70.1070">
    <property type="entry name" value="Sporulation related repeat"/>
    <property type="match status" value="1"/>
</dbReference>
<evidence type="ECO:0000256" key="1">
    <source>
        <dbReference type="SAM" id="MobiDB-lite"/>
    </source>
</evidence>
<keyword evidence="2" id="KW-0472">Membrane</keyword>